<gene>
    <name evidence="1" type="ORF">DPMN_145730</name>
</gene>
<protein>
    <submittedName>
        <fullName evidence="1">Uncharacterized protein</fullName>
    </submittedName>
</protein>
<dbReference type="Proteomes" id="UP000828390">
    <property type="component" value="Unassembled WGS sequence"/>
</dbReference>
<organism evidence="1 2">
    <name type="scientific">Dreissena polymorpha</name>
    <name type="common">Zebra mussel</name>
    <name type="synonym">Mytilus polymorpha</name>
    <dbReference type="NCBI Taxonomy" id="45954"/>
    <lineage>
        <taxon>Eukaryota</taxon>
        <taxon>Metazoa</taxon>
        <taxon>Spiralia</taxon>
        <taxon>Lophotrochozoa</taxon>
        <taxon>Mollusca</taxon>
        <taxon>Bivalvia</taxon>
        <taxon>Autobranchia</taxon>
        <taxon>Heteroconchia</taxon>
        <taxon>Euheterodonta</taxon>
        <taxon>Imparidentia</taxon>
        <taxon>Neoheterodontei</taxon>
        <taxon>Myida</taxon>
        <taxon>Dreissenoidea</taxon>
        <taxon>Dreissenidae</taxon>
        <taxon>Dreissena</taxon>
    </lineage>
</organism>
<evidence type="ECO:0000313" key="1">
    <source>
        <dbReference type="EMBL" id="KAH3792239.1"/>
    </source>
</evidence>
<evidence type="ECO:0000313" key="2">
    <source>
        <dbReference type="Proteomes" id="UP000828390"/>
    </source>
</evidence>
<reference evidence="1" key="2">
    <citation type="submission" date="2020-11" db="EMBL/GenBank/DDBJ databases">
        <authorList>
            <person name="McCartney M.A."/>
            <person name="Auch B."/>
            <person name="Kono T."/>
            <person name="Mallez S."/>
            <person name="Becker A."/>
            <person name="Gohl D.M."/>
            <person name="Silverstein K.A.T."/>
            <person name="Koren S."/>
            <person name="Bechman K.B."/>
            <person name="Herman A."/>
            <person name="Abrahante J.E."/>
            <person name="Garbe J."/>
        </authorList>
    </citation>
    <scope>NUCLEOTIDE SEQUENCE</scope>
    <source>
        <strain evidence="1">Duluth1</strain>
        <tissue evidence="1">Whole animal</tissue>
    </source>
</reference>
<reference evidence="1" key="1">
    <citation type="journal article" date="2019" name="bioRxiv">
        <title>The Genome of the Zebra Mussel, Dreissena polymorpha: A Resource for Invasive Species Research.</title>
        <authorList>
            <person name="McCartney M.A."/>
            <person name="Auch B."/>
            <person name="Kono T."/>
            <person name="Mallez S."/>
            <person name="Zhang Y."/>
            <person name="Obille A."/>
            <person name="Becker A."/>
            <person name="Abrahante J.E."/>
            <person name="Garbe J."/>
            <person name="Badalamenti J.P."/>
            <person name="Herman A."/>
            <person name="Mangelson H."/>
            <person name="Liachko I."/>
            <person name="Sullivan S."/>
            <person name="Sone E.D."/>
            <person name="Koren S."/>
            <person name="Silverstein K.A.T."/>
            <person name="Beckman K.B."/>
            <person name="Gohl D.M."/>
        </authorList>
    </citation>
    <scope>NUCLEOTIDE SEQUENCE</scope>
    <source>
        <strain evidence="1">Duluth1</strain>
        <tissue evidence="1">Whole animal</tissue>
    </source>
</reference>
<comment type="caution">
    <text evidence="1">The sequence shown here is derived from an EMBL/GenBank/DDBJ whole genome shotgun (WGS) entry which is preliminary data.</text>
</comment>
<sequence length="161" mass="19389">MVQIINGLSQRSEMHCVNIFLPEKEQRRKERKMRKELLIRGQLIKDINIKYLLSSNQHSRIKGLLCNIRHDRIQGTAHVLTANKPKSSPMRTSADNYADKCRYCQQKHWRDECTKYRTISERKQQLKDSCFKCLKIGHEARRKMCLYHLMKWYLCRQQPRI</sequence>
<accession>A0A9D4F6M2</accession>
<name>A0A9D4F6M2_DREPO</name>
<dbReference type="AlphaFoldDB" id="A0A9D4F6M2"/>
<dbReference type="EMBL" id="JAIWYP010000007">
    <property type="protein sequence ID" value="KAH3792239.1"/>
    <property type="molecule type" value="Genomic_DNA"/>
</dbReference>
<proteinExistence type="predicted"/>
<keyword evidence="2" id="KW-1185">Reference proteome</keyword>